<dbReference type="Pfam" id="PF25213">
    <property type="entry name" value="HVO_A0261_N"/>
    <property type="match status" value="1"/>
</dbReference>
<dbReference type="InterPro" id="IPR013561">
    <property type="entry name" value="FilR1_middle_dom"/>
</dbReference>
<dbReference type="RefSeq" id="WP_124176878.1">
    <property type="nucleotide sequence ID" value="NZ_REFY01000001.1"/>
</dbReference>
<dbReference type="InterPro" id="IPR057527">
    <property type="entry name" value="HVO_A0261-like_N"/>
</dbReference>
<gene>
    <name evidence="3" type="ORF">EA462_01915</name>
</gene>
<dbReference type="InterPro" id="IPR036388">
    <property type="entry name" value="WH-like_DNA-bd_sf"/>
</dbReference>
<feature type="domain" description="Methanogenesis regulatory protein FilR1 middle" evidence="1">
    <location>
        <begin position="123"/>
        <end position="253"/>
    </location>
</feature>
<evidence type="ECO:0000313" key="4">
    <source>
        <dbReference type="Proteomes" id="UP000273828"/>
    </source>
</evidence>
<comment type="caution">
    <text evidence="3">The sequence shown here is derived from an EMBL/GenBank/DDBJ whole genome shotgun (WGS) entry which is preliminary data.</text>
</comment>
<dbReference type="Pfam" id="PF08350">
    <property type="entry name" value="FilR1_middle"/>
    <property type="match status" value="1"/>
</dbReference>
<dbReference type="AlphaFoldDB" id="A0A3N6N496"/>
<name>A0A3N6N496_9EURY</name>
<evidence type="ECO:0000259" key="2">
    <source>
        <dbReference type="Pfam" id="PF25213"/>
    </source>
</evidence>
<dbReference type="Proteomes" id="UP000273828">
    <property type="component" value="Unassembled WGS sequence"/>
</dbReference>
<dbReference type="InterPro" id="IPR036390">
    <property type="entry name" value="WH_DNA-bd_sf"/>
</dbReference>
<evidence type="ECO:0000259" key="1">
    <source>
        <dbReference type="Pfam" id="PF08350"/>
    </source>
</evidence>
<keyword evidence="4" id="KW-1185">Reference proteome</keyword>
<organism evidence="3 4">
    <name type="scientific">Natrarchaeobius halalkaliphilus</name>
    <dbReference type="NCBI Taxonomy" id="1679091"/>
    <lineage>
        <taxon>Archaea</taxon>
        <taxon>Methanobacteriati</taxon>
        <taxon>Methanobacteriota</taxon>
        <taxon>Stenosarchaea group</taxon>
        <taxon>Halobacteria</taxon>
        <taxon>Halobacteriales</taxon>
        <taxon>Natrialbaceae</taxon>
        <taxon>Natrarchaeobius</taxon>
    </lineage>
</organism>
<dbReference type="SUPFAM" id="SSF46785">
    <property type="entry name" value="Winged helix' DNA-binding domain"/>
    <property type="match status" value="1"/>
</dbReference>
<accession>A0A3N6N496</accession>
<feature type="domain" description="HVO-A0261-like N-terminal" evidence="2">
    <location>
        <begin position="6"/>
        <end position="89"/>
    </location>
</feature>
<dbReference type="OrthoDB" id="330490at2157"/>
<reference evidence="3 4" key="1">
    <citation type="submission" date="2018-10" db="EMBL/GenBank/DDBJ databases">
        <title>Natrarchaeobius chitinivorans gen. nov., sp. nov., and Natrarchaeobius haloalkaliphilus sp. nov., alkaliphilic, chitin-utilizing haloarchaea from hypersaline alkaline lakes.</title>
        <authorList>
            <person name="Sorokin D.Y."/>
            <person name="Elcheninov A.G."/>
            <person name="Kostrikina N.A."/>
            <person name="Bale N.J."/>
            <person name="Sinninghe Damste J.S."/>
            <person name="Khijniak T.V."/>
            <person name="Kublanov I.V."/>
            <person name="Toshchakov S.V."/>
        </authorList>
    </citation>
    <scope>NUCLEOTIDE SEQUENCE [LARGE SCALE GENOMIC DNA]</scope>
    <source>
        <strain evidence="3 4">AArcht-Sl</strain>
    </source>
</reference>
<evidence type="ECO:0000313" key="3">
    <source>
        <dbReference type="EMBL" id="RQG92992.1"/>
    </source>
</evidence>
<dbReference type="Gene3D" id="1.10.10.10">
    <property type="entry name" value="Winged helix-like DNA-binding domain superfamily/Winged helix DNA-binding domain"/>
    <property type="match status" value="1"/>
</dbReference>
<proteinExistence type="predicted"/>
<protein>
    <submittedName>
        <fullName evidence="3">ArsR family transcriptional regulator</fullName>
    </submittedName>
</protein>
<dbReference type="EMBL" id="REFY01000001">
    <property type="protein sequence ID" value="RQG92992.1"/>
    <property type="molecule type" value="Genomic_DNA"/>
</dbReference>
<sequence>MDSSLEEIEFLALSANRVDVLRLLSDDRCTRRELAEATGASQATLGRILADFDDRSWVRRDGSEYAATATGRLVATGFTDLQEIIETERTLREIVDYLPTESLSFDLRRLSDATITVPTQTRPNAPLQRLLGLLEDADEVWTASHAFNEQTLTVVRERTLEGDQRFNGVFSRSAIEALTHDSGLRRRLEGLLETEHASVRITDEEIPLAVMIVDDVVTLLLRDDDGILRASVDVSDEVIRSWAENTFEAYWERATPLDVEMVGSG</sequence>